<dbReference type="STRING" id="740709.A10D4_08337"/>
<dbReference type="EMBL" id="AMRG01000009">
    <property type="protein sequence ID" value="EKE83415.1"/>
    <property type="molecule type" value="Genomic_DNA"/>
</dbReference>
<dbReference type="PATRIC" id="fig|740709.3.peg.1688"/>
<dbReference type="RefSeq" id="WP_008488907.1">
    <property type="nucleotide sequence ID" value="NZ_AMRG01000009.1"/>
</dbReference>
<proteinExistence type="predicted"/>
<dbReference type="PANTHER" id="PTHR45398">
    <property type="match status" value="1"/>
</dbReference>
<reference evidence="2 3" key="1">
    <citation type="journal article" date="2012" name="J. Bacteriol.">
        <title>Genome Sequence of Idiomarina xiamenensis Type Strain 10-D-4.</title>
        <authorList>
            <person name="Lai Q."/>
            <person name="Wang L."/>
            <person name="Wang W."/>
            <person name="Shao Z."/>
        </authorList>
    </citation>
    <scope>NUCLEOTIDE SEQUENCE [LARGE SCALE GENOMIC DNA]</scope>
    <source>
        <strain evidence="2 3">10-D-4</strain>
    </source>
</reference>
<evidence type="ECO:0000313" key="3">
    <source>
        <dbReference type="Proteomes" id="UP000014115"/>
    </source>
</evidence>
<gene>
    <name evidence="2" type="ORF">A10D4_08337</name>
</gene>
<dbReference type="AlphaFoldDB" id="K2L0H0"/>
<dbReference type="PANTHER" id="PTHR45398:SF1">
    <property type="entry name" value="ENZYME, PUTATIVE (JCVI)-RELATED"/>
    <property type="match status" value="1"/>
</dbReference>
<dbReference type="Gene3D" id="3.40.50.12780">
    <property type="entry name" value="N-terminal domain of ligase-like"/>
    <property type="match status" value="1"/>
</dbReference>
<comment type="caution">
    <text evidence="2">The sequence shown here is derived from an EMBL/GenBank/DDBJ whole genome shotgun (WGS) entry which is preliminary data.</text>
</comment>
<evidence type="ECO:0000259" key="1">
    <source>
        <dbReference type="Pfam" id="PF00501"/>
    </source>
</evidence>
<dbReference type="InterPro" id="IPR045851">
    <property type="entry name" value="AMP-bd_C_sf"/>
</dbReference>
<sequence>MWSSADTTIELHWTSAEQPVFVDRSAGNIAAQRFVADIERAQRWLAPAQQRQVVLFDQSRYRFAVWFIAALKQGMSLCLPGSAQPDWLAQVSDVDALQLVDQALPPVSNKPSVAAANHELTLTLSSNACFSLFTSGSSGAPKRIDKSLAQLQCEAEHLSDTFAQQLQQRRVLSTVTHQHIYGLLWSLWLPLWRQQLIVSQTLIDMEDWLSALSAPSVLVSSPTHLSRFEELTRVLQNGNQGAIFSSGGLLAADTAISYQQQLHAAPWEIYGSTETGGIGYRQNHDGEQSWLALPRVSLSQDARGCLAIRSMHLANQQVFQTDDRVELINDRCFRLLGRVDRIVKVAEKRVSLTALEQFLQQHPWVSRCAACLLAQHGGRLALVVELTTNGQQAAAQMNKHQLNQTFRQYLLQRFERVVLPRYFRYPARLPENATGKVTQAQLQSLFQEHSA</sequence>
<feature type="domain" description="AMP-dependent synthetase/ligase" evidence="1">
    <location>
        <begin position="122"/>
        <end position="281"/>
    </location>
</feature>
<accession>K2L0H0</accession>
<dbReference type="Pfam" id="PF00501">
    <property type="entry name" value="AMP-binding"/>
    <property type="match status" value="1"/>
</dbReference>
<dbReference type="SUPFAM" id="SSF56801">
    <property type="entry name" value="Acetyl-CoA synthetase-like"/>
    <property type="match status" value="1"/>
</dbReference>
<evidence type="ECO:0000313" key="2">
    <source>
        <dbReference type="EMBL" id="EKE83415.1"/>
    </source>
</evidence>
<dbReference type="InterPro" id="IPR000873">
    <property type="entry name" value="AMP-dep_synth/lig_dom"/>
</dbReference>
<keyword evidence="3" id="KW-1185">Reference proteome</keyword>
<name>K2L0H0_9GAMM</name>
<dbReference type="Gene3D" id="3.30.300.30">
    <property type="match status" value="1"/>
</dbReference>
<dbReference type="Proteomes" id="UP000014115">
    <property type="component" value="Unassembled WGS sequence"/>
</dbReference>
<dbReference type="eggNOG" id="COG0318">
    <property type="taxonomic scope" value="Bacteria"/>
</dbReference>
<protein>
    <submittedName>
        <fullName evidence="2">Acyl-CoA synthetase</fullName>
    </submittedName>
</protein>
<dbReference type="OrthoDB" id="9787658at2"/>
<dbReference type="InterPro" id="IPR042099">
    <property type="entry name" value="ANL_N_sf"/>
</dbReference>
<organism evidence="2 3">
    <name type="scientific">Idiomarina xiamenensis 10-D-4</name>
    <dbReference type="NCBI Taxonomy" id="740709"/>
    <lineage>
        <taxon>Bacteria</taxon>
        <taxon>Pseudomonadati</taxon>
        <taxon>Pseudomonadota</taxon>
        <taxon>Gammaproteobacteria</taxon>
        <taxon>Alteromonadales</taxon>
        <taxon>Idiomarinaceae</taxon>
        <taxon>Idiomarina</taxon>
    </lineage>
</organism>